<dbReference type="InterPro" id="IPR001077">
    <property type="entry name" value="COMT_C"/>
</dbReference>
<dbReference type="Pfam" id="PF00891">
    <property type="entry name" value="Methyltransf_2"/>
    <property type="match status" value="1"/>
</dbReference>
<dbReference type="Gene3D" id="1.10.10.10">
    <property type="entry name" value="Winged helix-like DNA-binding domain superfamily/Winged helix DNA-binding domain"/>
    <property type="match status" value="1"/>
</dbReference>
<protein>
    <submittedName>
        <fullName evidence="5">C-20 methyltransferase BchU</fullName>
    </submittedName>
</protein>
<keyword evidence="3" id="KW-0949">S-adenosyl-L-methionine</keyword>
<dbReference type="SUPFAM" id="SSF46785">
    <property type="entry name" value="Winged helix' DNA-binding domain"/>
    <property type="match status" value="1"/>
</dbReference>
<feature type="domain" description="O-methyltransferase C-terminal" evidence="4">
    <location>
        <begin position="143"/>
        <end position="282"/>
    </location>
</feature>
<keyword evidence="6" id="KW-1185">Reference proteome</keyword>
<keyword evidence="1 5" id="KW-0489">Methyltransferase</keyword>
<dbReference type="eggNOG" id="COG2813">
    <property type="taxonomic scope" value="Bacteria"/>
</dbReference>
<dbReference type="AlphaFoldDB" id="B3QS14"/>
<dbReference type="KEGG" id="cts:Ctha_1500"/>
<dbReference type="InterPro" id="IPR016461">
    <property type="entry name" value="COMT-like"/>
</dbReference>
<dbReference type="InterPro" id="IPR036388">
    <property type="entry name" value="WH-like_DNA-bd_sf"/>
</dbReference>
<dbReference type="InterPro" id="IPR036390">
    <property type="entry name" value="WH_DNA-bd_sf"/>
</dbReference>
<evidence type="ECO:0000313" key="6">
    <source>
        <dbReference type="Proteomes" id="UP000001208"/>
    </source>
</evidence>
<dbReference type="PANTHER" id="PTHR43712">
    <property type="entry name" value="PUTATIVE (AFU_ORTHOLOGUE AFUA_4G14580)-RELATED"/>
    <property type="match status" value="1"/>
</dbReference>
<dbReference type="NCBIfam" id="TIGR02716">
    <property type="entry name" value="C20_methyl_CrtF"/>
    <property type="match status" value="1"/>
</dbReference>
<evidence type="ECO:0000259" key="4">
    <source>
        <dbReference type="Pfam" id="PF00891"/>
    </source>
</evidence>
<evidence type="ECO:0000256" key="1">
    <source>
        <dbReference type="ARBA" id="ARBA00022603"/>
    </source>
</evidence>
<evidence type="ECO:0000256" key="2">
    <source>
        <dbReference type="ARBA" id="ARBA00022679"/>
    </source>
</evidence>
<dbReference type="RefSeq" id="WP_012500043.1">
    <property type="nucleotide sequence ID" value="NC_011026.1"/>
</dbReference>
<dbReference type="GO" id="GO:0046983">
    <property type="term" value="F:protein dimerization activity"/>
    <property type="evidence" value="ECO:0007669"/>
    <property type="project" value="InterPro"/>
</dbReference>
<accession>B3QS14</accession>
<organism evidence="5 6">
    <name type="scientific">Chloroherpeton thalassium (strain ATCC 35110 / GB-78)</name>
    <dbReference type="NCBI Taxonomy" id="517418"/>
    <lineage>
        <taxon>Bacteria</taxon>
        <taxon>Pseudomonadati</taxon>
        <taxon>Chlorobiota</taxon>
        <taxon>Chlorobiia</taxon>
        <taxon>Chlorobiales</taxon>
        <taxon>Chloroherpetonaceae</taxon>
        <taxon>Chloroherpeton</taxon>
    </lineage>
</organism>
<evidence type="ECO:0000256" key="3">
    <source>
        <dbReference type="ARBA" id="ARBA00022691"/>
    </source>
</evidence>
<dbReference type="HOGENOM" id="CLU_005533_4_0_10"/>
<gene>
    <name evidence="5" type="ordered locus">Ctha_1500</name>
</gene>
<dbReference type="Gene3D" id="3.40.50.150">
    <property type="entry name" value="Vaccinia Virus protein VP39"/>
    <property type="match status" value="1"/>
</dbReference>
<dbReference type="Proteomes" id="UP000001208">
    <property type="component" value="Chromosome"/>
</dbReference>
<dbReference type="FunFam" id="3.40.50.150:FF:000405">
    <property type="entry name" value="Carminomycin 4-O-methyltransferase DnrK"/>
    <property type="match status" value="1"/>
</dbReference>
<dbReference type="InterPro" id="IPR029063">
    <property type="entry name" value="SAM-dependent_MTases_sf"/>
</dbReference>
<dbReference type="OrthoDB" id="9766840at2"/>
<dbReference type="STRING" id="517418.Ctha_1500"/>
<dbReference type="EMBL" id="CP001100">
    <property type="protein sequence ID" value="ACF13959.1"/>
    <property type="molecule type" value="Genomic_DNA"/>
</dbReference>
<dbReference type="InterPro" id="IPR014088">
    <property type="entry name" value="BchU"/>
</dbReference>
<dbReference type="PROSITE" id="PS51683">
    <property type="entry name" value="SAM_OMT_II"/>
    <property type="match status" value="1"/>
</dbReference>
<dbReference type="CDD" id="cd02440">
    <property type="entry name" value="AdoMet_MTases"/>
    <property type="match status" value="1"/>
</dbReference>
<sequence>MNDTELLRATDRAYDMVFKGLVEFSCVKAGFELDLFNILADAGSMELEPLAEKVGGEARRLGQLLVAMEQIGLVEKDGSKWKLTEFSDTLFAKPENHPSHTMESAAHSMGFLAENYYMKLADAVRGKQKFISPVAYPPQTREENEYFETIHRRTAYFPIKILGEFAKLDGIKQMTDVGGGIGDISASLCQKFPELNVTLLNLPGAIELVNENAASKGVGDRLKGAAVDIYKEPFPEGDAVMFCRMLYPMSVQFSTMMIKKAYDAIRPGGRILILDMLICDPNKPNFDYLSHYLCGIGMDFSVLDFKKHAEYPGILEGIGFTDVTKEEKYDHVLYQAVKPA</sequence>
<dbReference type="GO" id="GO:0008171">
    <property type="term" value="F:O-methyltransferase activity"/>
    <property type="evidence" value="ECO:0007669"/>
    <property type="project" value="InterPro"/>
</dbReference>
<dbReference type="PANTHER" id="PTHR43712:SF2">
    <property type="entry name" value="O-METHYLTRANSFERASE CICE"/>
    <property type="match status" value="1"/>
</dbReference>
<keyword evidence="2 5" id="KW-0808">Transferase</keyword>
<proteinExistence type="predicted"/>
<dbReference type="SUPFAM" id="SSF53335">
    <property type="entry name" value="S-adenosyl-L-methionine-dependent methyltransferases"/>
    <property type="match status" value="1"/>
</dbReference>
<dbReference type="FunFam" id="1.10.10.10:FF:001152">
    <property type="entry name" value="Bacteriochlorophyllide d C-20 methyltransferase"/>
    <property type="match status" value="1"/>
</dbReference>
<reference evidence="5 6" key="1">
    <citation type="submission" date="2008-06" db="EMBL/GenBank/DDBJ databases">
        <title>Complete sequence of Chloroherpeton thalassium ATCC 35110.</title>
        <authorList>
            <consortium name="US DOE Joint Genome Institute"/>
            <person name="Lucas S."/>
            <person name="Copeland A."/>
            <person name="Lapidus A."/>
            <person name="Glavina del Rio T."/>
            <person name="Dalin E."/>
            <person name="Tice H."/>
            <person name="Bruce D."/>
            <person name="Goodwin L."/>
            <person name="Pitluck S."/>
            <person name="Schmutz J."/>
            <person name="Larimer F."/>
            <person name="Land M."/>
            <person name="Hauser L."/>
            <person name="Kyrpides N."/>
            <person name="Mikhailova N."/>
            <person name="Liu Z."/>
            <person name="Li T."/>
            <person name="Zhao F."/>
            <person name="Overmann J."/>
            <person name="Bryant D.A."/>
            <person name="Richardson P."/>
        </authorList>
    </citation>
    <scope>NUCLEOTIDE SEQUENCE [LARGE SCALE GENOMIC DNA]</scope>
    <source>
        <strain evidence="6">ATCC 35110 / GB-78</strain>
    </source>
</reference>
<dbReference type="GO" id="GO:0032259">
    <property type="term" value="P:methylation"/>
    <property type="evidence" value="ECO:0007669"/>
    <property type="project" value="UniProtKB-KW"/>
</dbReference>
<name>B3QS14_CHLT3</name>
<evidence type="ECO:0000313" key="5">
    <source>
        <dbReference type="EMBL" id="ACF13959.1"/>
    </source>
</evidence>